<keyword evidence="3" id="KW-1185">Reference proteome</keyword>
<feature type="transmembrane region" description="Helical" evidence="1">
    <location>
        <begin position="6"/>
        <end position="30"/>
    </location>
</feature>
<dbReference type="SUPFAM" id="SSF48371">
    <property type="entry name" value="ARM repeat"/>
    <property type="match status" value="1"/>
</dbReference>
<comment type="caution">
    <text evidence="2">The sequence shown here is derived from an EMBL/GenBank/DDBJ whole genome shotgun (WGS) entry which is preliminary data.</text>
</comment>
<dbReference type="Proteomes" id="UP001597318">
    <property type="component" value="Unassembled WGS sequence"/>
</dbReference>
<gene>
    <name evidence="2" type="ORF">ACFSKK_19285</name>
</gene>
<dbReference type="Gene3D" id="1.25.10.10">
    <property type="entry name" value="Leucine-rich Repeat Variant"/>
    <property type="match status" value="1"/>
</dbReference>
<evidence type="ECO:0000256" key="1">
    <source>
        <dbReference type="SAM" id="Phobius"/>
    </source>
</evidence>
<dbReference type="EMBL" id="JBHUIK010000005">
    <property type="protein sequence ID" value="MFD2215832.1"/>
    <property type="molecule type" value="Genomic_DNA"/>
</dbReference>
<evidence type="ECO:0000313" key="2">
    <source>
        <dbReference type="EMBL" id="MFD2215832.1"/>
    </source>
</evidence>
<dbReference type="Pfam" id="PF13646">
    <property type="entry name" value="HEAT_2"/>
    <property type="match status" value="1"/>
</dbReference>
<dbReference type="RefSeq" id="WP_247345468.1">
    <property type="nucleotide sequence ID" value="NZ_CP095550.1"/>
</dbReference>
<reference evidence="3" key="1">
    <citation type="journal article" date="2019" name="Int. J. Syst. Evol. Microbiol.">
        <title>The Global Catalogue of Microorganisms (GCM) 10K type strain sequencing project: providing services to taxonomists for standard genome sequencing and annotation.</title>
        <authorList>
            <consortium name="The Broad Institute Genomics Platform"/>
            <consortium name="The Broad Institute Genome Sequencing Center for Infectious Disease"/>
            <person name="Wu L."/>
            <person name="Ma J."/>
        </authorList>
    </citation>
    <scope>NUCLEOTIDE SEQUENCE [LARGE SCALE GENOMIC DNA]</scope>
    <source>
        <strain evidence="3">CGMCC 1.15474</strain>
    </source>
</reference>
<sequence length="348" mass="40843">MFEISLVLLFILFLAMFFILISLFTYLLIIKHFHNQKRIKIDDLKETYRLDMFHFLQSGEEGDLQPDKTEEKFIALIELLNEYSNVLDSEDVKGRISEFAQKHLTNYIKSELKQRRWSLRMNALYSIEDFYMDHLVDELHKLYVKKNVTRTEKFQMLNLFAKFHDNKIVYYLKDVDPAISNFTLLSILSLLKEEHFNELADDFGSLSKQMQYMMIETIGKKQYLNHVNLMQKLLENNDEELRIRTLKAFANTGAPLDEAILSKFFQSTSWQVRMMAAKAAGVRRISSFKDSLVALLSDREYVVRSEAAKAILQFKGGVDILRKVVSDSNDDFAKDMALEWLEKEGVEY</sequence>
<accession>A0ABW5C111</accession>
<proteinExistence type="predicted"/>
<keyword evidence="1" id="KW-1133">Transmembrane helix</keyword>
<keyword evidence="1" id="KW-0812">Transmembrane</keyword>
<protein>
    <submittedName>
        <fullName evidence="2">HEAT repeat domain-containing protein</fullName>
    </submittedName>
</protein>
<dbReference type="InterPro" id="IPR011989">
    <property type="entry name" value="ARM-like"/>
</dbReference>
<organism evidence="2 3">
    <name type="scientific">Metabacillus endolithicus</name>
    <dbReference type="NCBI Taxonomy" id="1535204"/>
    <lineage>
        <taxon>Bacteria</taxon>
        <taxon>Bacillati</taxon>
        <taxon>Bacillota</taxon>
        <taxon>Bacilli</taxon>
        <taxon>Bacillales</taxon>
        <taxon>Bacillaceae</taxon>
        <taxon>Metabacillus</taxon>
    </lineage>
</organism>
<dbReference type="InterPro" id="IPR016024">
    <property type="entry name" value="ARM-type_fold"/>
</dbReference>
<name>A0ABW5C111_9BACI</name>
<keyword evidence="1" id="KW-0472">Membrane</keyword>
<evidence type="ECO:0000313" key="3">
    <source>
        <dbReference type="Proteomes" id="UP001597318"/>
    </source>
</evidence>